<accession>A0A437MA44</accession>
<dbReference type="AlphaFoldDB" id="A0A437MA44"/>
<reference evidence="1 2" key="1">
    <citation type="submission" date="2019-01" db="EMBL/GenBank/DDBJ databases">
        <authorList>
            <person name="Chen W.-M."/>
        </authorList>
    </citation>
    <scope>NUCLEOTIDE SEQUENCE [LARGE SCALE GENOMIC DNA]</scope>
    <source>
        <strain evidence="1 2">CCP-7</strain>
    </source>
</reference>
<organism evidence="1 2">
    <name type="scientific">Sphingomonas crocodyli</name>
    <dbReference type="NCBI Taxonomy" id="1979270"/>
    <lineage>
        <taxon>Bacteria</taxon>
        <taxon>Pseudomonadati</taxon>
        <taxon>Pseudomonadota</taxon>
        <taxon>Alphaproteobacteria</taxon>
        <taxon>Sphingomonadales</taxon>
        <taxon>Sphingomonadaceae</taxon>
        <taxon>Sphingomonas</taxon>
    </lineage>
</organism>
<gene>
    <name evidence="1" type="ORF">EOD43_11895</name>
</gene>
<dbReference type="Proteomes" id="UP000282971">
    <property type="component" value="Unassembled WGS sequence"/>
</dbReference>
<proteinExistence type="predicted"/>
<evidence type="ECO:0000313" key="2">
    <source>
        <dbReference type="Proteomes" id="UP000282971"/>
    </source>
</evidence>
<dbReference type="RefSeq" id="WP_127744059.1">
    <property type="nucleotide sequence ID" value="NZ_SACN01000001.1"/>
</dbReference>
<dbReference type="EMBL" id="SACN01000001">
    <property type="protein sequence ID" value="RVT94502.1"/>
    <property type="molecule type" value="Genomic_DNA"/>
</dbReference>
<protein>
    <submittedName>
        <fullName evidence="1">Uncharacterized protein</fullName>
    </submittedName>
</protein>
<sequence length="101" mass="11926">MDRYAFPPPWIALPGLTADNPATQGAEEACIDIWLSDWRSLSTEEKAEYLDRWDASTEWREAIAERFERDAAWLEQDARDAAEWAAAHPLPPQRRWWQIWR</sequence>
<dbReference type="OrthoDB" id="6928755at2"/>
<name>A0A437MA44_9SPHN</name>
<comment type="caution">
    <text evidence="1">The sequence shown here is derived from an EMBL/GenBank/DDBJ whole genome shotgun (WGS) entry which is preliminary data.</text>
</comment>
<keyword evidence="2" id="KW-1185">Reference proteome</keyword>
<evidence type="ECO:0000313" key="1">
    <source>
        <dbReference type="EMBL" id="RVT94502.1"/>
    </source>
</evidence>